<keyword evidence="2" id="KW-1185">Reference proteome</keyword>
<dbReference type="EMBL" id="CP012160">
    <property type="protein sequence ID" value="AKS46082.1"/>
    <property type="molecule type" value="Genomic_DNA"/>
</dbReference>
<sequence length="40" mass="4191">MAKEIKSVFVRSADTIIADAIGMAALVVMLFAALSLPNVI</sequence>
<evidence type="ECO:0000313" key="1">
    <source>
        <dbReference type="EMBL" id="AKS46082.1"/>
    </source>
</evidence>
<evidence type="ECO:0000313" key="2">
    <source>
        <dbReference type="Proteomes" id="UP000067444"/>
    </source>
</evidence>
<accession>A0A0K0Y5G6</accession>
<dbReference type="Proteomes" id="UP000067444">
    <property type="component" value="Chromosome"/>
</dbReference>
<protein>
    <submittedName>
        <fullName evidence="1">Uncharacterized protein</fullName>
    </submittedName>
</protein>
<name>A0A0K0Y5G6_9RHOB</name>
<dbReference type="RefSeq" id="WP_268794153.1">
    <property type="nucleotide sequence ID" value="NZ_CP012160.1"/>
</dbReference>
<proteinExistence type="predicted"/>
<gene>
    <name evidence="1" type="ORF">OSB_15310</name>
</gene>
<reference evidence="1 2" key="1">
    <citation type="journal article" date="2015" name="Genome Announc.">
        <title>Closed Genome Sequence of Octadecabacter temperatus SB1, the First Mesophilic Species of the Genus Octadecabacter.</title>
        <authorList>
            <person name="Voget S."/>
            <person name="Billerbeck S."/>
            <person name="Simon M."/>
            <person name="Daniel R."/>
        </authorList>
    </citation>
    <scope>NUCLEOTIDE SEQUENCE [LARGE SCALE GENOMIC DNA]</scope>
    <source>
        <strain evidence="1 2">SB1</strain>
    </source>
</reference>
<dbReference type="KEGG" id="otm:OSB_15310"/>
<organism evidence="1 2">
    <name type="scientific">Octadecabacter temperatus</name>
    <dbReference type="NCBI Taxonomy" id="1458307"/>
    <lineage>
        <taxon>Bacteria</taxon>
        <taxon>Pseudomonadati</taxon>
        <taxon>Pseudomonadota</taxon>
        <taxon>Alphaproteobacteria</taxon>
        <taxon>Rhodobacterales</taxon>
        <taxon>Roseobacteraceae</taxon>
        <taxon>Octadecabacter</taxon>
    </lineage>
</organism>
<dbReference type="STRING" id="1458307.OSB_15310"/>
<dbReference type="AlphaFoldDB" id="A0A0K0Y5G6"/>